<dbReference type="Proteomes" id="UP001152797">
    <property type="component" value="Unassembled WGS sequence"/>
</dbReference>
<comment type="caution">
    <text evidence="1">The sequence shown here is derived from an EMBL/GenBank/DDBJ whole genome shotgun (WGS) entry which is preliminary data.</text>
</comment>
<dbReference type="EMBL" id="CAMXCT010001174">
    <property type="protein sequence ID" value="CAI3987512.1"/>
    <property type="molecule type" value="Genomic_DNA"/>
</dbReference>
<reference evidence="1" key="1">
    <citation type="submission" date="2022-10" db="EMBL/GenBank/DDBJ databases">
        <authorList>
            <person name="Chen Y."/>
            <person name="Dougan E. K."/>
            <person name="Chan C."/>
            <person name="Rhodes N."/>
            <person name="Thang M."/>
        </authorList>
    </citation>
    <scope>NUCLEOTIDE SEQUENCE</scope>
</reference>
<proteinExistence type="predicted"/>
<evidence type="ECO:0000313" key="3">
    <source>
        <dbReference type="Proteomes" id="UP001152797"/>
    </source>
</evidence>
<sequence length="155" mass="17867">MPATGPFEPMEAVDNFLEQLDDCQKNELVGRALKQSNAEQWSSLLRATASERHGPRTVRCCDMSGRTVELKVKPFQTLFTVKQELLKLADEFLPRIDKKREVRQAKLYHAEVELPDHMLGSMLPEQISVVYKKDHKLVESDSDASFEFYCSDRDY</sequence>
<dbReference type="EMBL" id="CAMXCT020001174">
    <property type="protein sequence ID" value="CAL1140887.1"/>
    <property type="molecule type" value="Genomic_DNA"/>
</dbReference>
<dbReference type="AlphaFoldDB" id="A0A9P1C8J0"/>
<gene>
    <name evidence="1" type="ORF">C1SCF055_LOCUS14776</name>
</gene>
<dbReference type="EMBL" id="CAMXCT030001174">
    <property type="protein sequence ID" value="CAL4774824.1"/>
    <property type="molecule type" value="Genomic_DNA"/>
</dbReference>
<protein>
    <submittedName>
        <fullName evidence="1">Uncharacterized protein</fullName>
    </submittedName>
</protein>
<keyword evidence="3" id="KW-1185">Reference proteome</keyword>
<dbReference type="OrthoDB" id="427424at2759"/>
<name>A0A9P1C8J0_9DINO</name>
<accession>A0A9P1C8J0</accession>
<evidence type="ECO:0000313" key="2">
    <source>
        <dbReference type="EMBL" id="CAL1140887.1"/>
    </source>
</evidence>
<evidence type="ECO:0000313" key="1">
    <source>
        <dbReference type="EMBL" id="CAI3987512.1"/>
    </source>
</evidence>
<organism evidence="1">
    <name type="scientific">Cladocopium goreaui</name>
    <dbReference type="NCBI Taxonomy" id="2562237"/>
    <lineage>
        <taxon>Eukaryota</taxon>
        <taxon>Sar</taxon>
        <taxon>Alveolata</taxon>
        <taxon>Dinophyceae</taxon>
        <taxon>Suessiales</taxon>
        <taxon>Symbiodiniaceae</taxon>
        <taxon>Cladocopium</taxon>
    </lineage>
</organism>
<reference evidence="2" key="2">
    <citation type="submission" date="2024-04" db="EMBL/GenBank/DDBJ databases">
        <authorList>
            <person name="Chen Y."/>
            <person name="Shah S."/>
            <person name="Dougan E. K."/>
            <person name="Thang M."/>
            <person name="Chan C."/>
        </authorList>
    </citation>
    <scope>NUCLEOTIDE SEQUENCE [LARGE SCALE GENOMIC DNA]</scope>
</reference>